<organism evidence="1 2">
    <name type="scientific">Trichinella papuae</name>
    <dbReference type="NCBI Taxonomy" id="268474"/>
    <lineage>
        <taxon>Eukaryota</taxon>
        <taxon>Metazoa</taxon>
        <taxon>Ecdysozoa</taxon>
        <taxon>Nematoda</taxon>
        <taxon>Enoplea</taxon>
        <taxon>Dorylaimia</taxon>
        <taxon>Trichinellida</taxon>
        <taxon>Trichinellidae</taxon>
        <taxon>Trichinella</taxon>
    </lineage>
</organism>
<accession>A0A0V1MHX5</accession>
<dbReference type="AlphaFoldDB" id="A0A0V1MHX5"/>
<name>A0A0V1MHX5_9BILA</name>
<dbReference type="Proteomes" id="UP000054843">
    <property type="component" value="Unassembled WGS sequence"/>
</dbReference>
<proteinExistence type="predicted"/>
<comment type="caution">
    <text evidence="1">The sequence shown here is derived from an EMBL/GenBank/DDBJ whole genome shotgun (WGS) entry which is preliminary data.</text>
</comment>
<evidence type="ECO:0000313" key="1">
    <source>
        <dbReference type="EMBL" id="KRZ71221.1"/>
    </source>
</evidence>
<dbReference type="EMBL" id="JYDO01000100">
    <property type="protein sequence ID" value="KRZ71221.1"/>
    <property type="molecule type" value="Genomic_DNA"/>
</dbReference>
<gene>
    <name evidence="1" type="ORF">T10_4572</name>
</gene>
<evidence type="ECO:0000313" key="2">
    <source>
        <dbReference type="Proteomes" id="UP000054843"/>
    </source>
</evidence>
<sequence length="127" mass="14436">MLPNKNKLNAVEDGYDCEQKNIAGVASIDIHCSNREAHWTGTSNETAEHALNEAQSLQKHFEDCKQKLKGTFKKTSEFDSLLKTRNCKPKCNSTKTLVKKSNPTNRIKFRQQLSPPDDCNTRFNCAY</sequence>
<protein>
    <submittedName>
        <fullName evidence="1">Uncharacterized protein</fullName>
    </submittedName>
</protein>
<keyword evidence="2" id="KW-1185">Reference proteome</keyword>
<reference evidence="1 2" key="1">
    <citation type="submission" date="2015-01" db="EMBL/GenBank/DDBJ databases">
        <title>Evolution of Trichinella species and genotypes.</title>
        <authorList>
            <person name="Korhonen P.K."/>
            <person name="Edoardo P."/>
            <person name="Giuseppe L.R."/>
            <person name="Gasser R.B."/>
        </authorList>
    </citation>
    <scope>NUCLEOTIDE SEQUENCE [LARGE SCALE GENOMIC DNA]</scope>
    <source>
        <strain evidence="1">ISS1980</strain>
    </source>
</reference>